<sequence length="379" mass="40987">MAFFRLTLLTILLTCDICLCFPNHGSLAGLSARELEQIIPTLEIRALPSPPGPLDNPRAKLVTDPANPWIAPGENDIRGPCPGINTLANHGFLPRNGIASPSQIVTAVQEIFNMANDLAVFLTYGVHLVDGNLLTDLVSIGGKTPATGPDPPSPAIVGGFNTHAVFEGDVSTTRGDAFFGDNHSFNETLFDELTAFSDKFGGGAYNLTVAAEIRFQRIQDSIATNPNFSFISPRYFTAYAESIFPLTFFVDGRETDSLTLNMTVARGFFQDGRLPDDFFRSNISWTLNDIGGGIGEIFAKHPIQPGGNNGTVNSYTVDPNSANLNEFCQLYTDFVNITIRGLYPNATGPLLEALNQNLDFFFSALSESNQGCTQVPAFV</sequence>
<evidence type="ECO:0000256" key="4">
    <source>
        <dbReference type="ARBA" id="ARBA00022723"/>
    </source>
</evidence>
<evidence type="ECO:0000256" key="2">
    <source>
        <dbReference type="ARBA" id="ARBA00022559"/>
    </source>
</evidence>
<evidence type="ECO:0000256" key="5">
    <source>
        <dbReference type="ARBA" id="ARBA00023002"/>
    </source>
</evidence>
<reference evidence="11" key="1">
    <citation type="submission" date="2014-04" db="EMBL/GenBank/DDBJ databases">
        <title>Evolutionary Origins and Diversification of the Mycorrhizal Mutualists.</title>
        <authorList>
            <consortium name="DOE Joint Genome Institute"/>
            <consortium name="Mycorrhizal Genomics Consortium"/>
            <person name="Kohler A."/>
            <person name="Kuo A."/>
            <person name="Nagy L.G."/>
            <person name="Floudas D."/>
            <person name="Copeland A."/>
            <person name="Barry K.W."/>
            <person name="Cichocki N."/>
            <person name="Veneault-Fourrey C."/>
            <person name="LaButti K."/>
            <person name="Lindquist E.A."/>
            <person name="Lipzen A."/>
            <person name="Lundell T."/>
            <person name="Morin E."/>
            <person name="Murat C."/>
            <person name="Riley R."/>
            <person name="Ohm R."/>
            <person name="Sun H."/>
            <person name="Tunlid A."/>
            <person name="Henrissat B."/>
            <person name="Grigoriev I.V."/>
            <person name="Hibbett D.S."/>
            <person name="Martin F."/>
        </authorList>
    </citation>
    <scope>NUCLEOTIDE SEQUENCE [LARGE SCALE GENOMIC DNA]</scope>
    <source>
        <strain evidence="11">FD-334 SS-4</strain>
    </source>
</reference>
<evidence type="ECO:0000313" key="10">
    <source>
        <dbReference type="EMBL" id="KJA15666.1"/>
    </source>
</evidence>
<keyword evidence="4" id="KW-0479">Metal-binding</keyword>
<evidence type="ECO:0000313" key="11">
    <source>
        <dbReference type="Proteomes" id="UP000054270"/>
    </source>
</evidence>
<evidence type="ECO:0000256" key="8">
    <source>
        <dbReference type="SAM" id="SignalP"/>
    </source>
</evidence>
<evidence type="ECO:0000256" key="7">
    <source>
        <dbReference type="ARBA" id="ARBA00025795"/>
    </source>
</evidence>
<dbReference type="SMR" id="A0A0D2NGA0"/>
<evidence type="ECO:0000259" key="9">
    <source>
        <dbReference type="PROSITE" id="PS51405"/>
    </source>
</evidence>
<feature type="chain" id="PRO_5002248038" description="Heme haloperoxidase family profile domain-containing protein" evidence="8">
    <location>
        <begin position="21"/>
        <end position="379"/>
    </location>
</feature>
<keyword evidence="6" id="KW-0408">Iron</keyword>
<organism evidence="10 11">
    <name type="scientific">Hypholoma sublateritium (strain FD-334 SS-4)</name>
    <dbReference type="NCBI Taxonomy" id="945553"/>
    <lineage>
        <taxon>Eukaryota</taxon>
        <taxon>Fungi</taxon>
        <taxon>Dikarya</taxon>
        <taxon>Basidiomycota</taxon>
        <taxon>Agaricomycotina</taxon>
        <taxon>Agaricomycetes</taxon>
        <taxon>Agaricomycetidae</taxon>
        <taxon>Agaricales</taxon>
        <taxon>Agaricineae</taxon>
        <taxon>Strophariaceae</taxon>
        <taxon>Hypholoma</taxon>
    </lineage>
</organism>
<keyword evidence="5" id="KW-0560">Oxidoreductase</keyword>
<dbReference type="SUPFAM" id="SSF47571">
    <property type="entry name" value="Cloroperoxidase"/>
    <property type="match status" value="1"/>
</dbReference>
<evidence type="ECO:0000256" key="6">
    <source>
        <dbReference type="ARBA" id="ARBA00023004"/>
    </source>
</evidence>
<protein>
    <recommendedName>
        <fullName evidence="9">Heme haloperoxidase family profile domain-containing protein</fullName>
    </recommendedName>
</protein>
<comment type="similarity">
    <text evidence="7">Belongs to the chloroperoxidase family.</text>
</comment>
<dbReference type="GO" id="GO:0046872">
    <property type="term" value="F:metal ion binding"/>
    <property type="evidence" value="ECO:0007669"/>
    <property type="project" value="UniProtKB-KW"/>
</dbReference>
<dbReference type="GO" id="GO:0004601">
    <property type="term" value="F:peroxidase activity"/>
    <property type="evidence" value="ECO:0007669"/>
    <property type="project" value="UniProtKB-KW"/>
</dbReference>
<dbReference type="InterPro" id="IPR000028">
    <property type="entry name" value="Chloroperoxidase"/>
</dbReference>
<dbReference type="Proteomes" id="UP000054270">
    <property type="component" value="Unassembled WGS sequence"/>
</dbReference>
<dbReference type="OMA" id="WIAPGEN"/>
<feature type="domain" description="Heme haloperoxidase family profile" evidence="9">
    <location>
        <begin position="65"/>
        <end position="292"/>
    </location>
</feature>
<evidence type="ECO:0000256" key="1">
    <source>
        <dbReference type="ARBA" id="ARBA00001970"/>
    </source>
</evidence>
<dbReference type="OrthoDB" id="2542103at2759"/>
<comment type="cofactor">
    <cofactor evidence="1">
        <name>heme b</name>
        <dbReference type="ChEBI" id="CHEBI:60344"/>
    </cofactor>
</comment>
<keyword evidence="11" id="KW-1185">Reference proteome</keyword>
<dbReference type="Gene3D" id="1.10.489.10">
    <property type="entry name" value="Chloroperoxidase-like"/>
    <property type="match status" value="1"/>
</dbReference>
<gene>
    <name evidence="10" type="ORF">HYPSUDRAFT_172280</name>
</gene>
<keyword evidence="3" id="KW-0349">Heme</keyword>
<keyword evidence="8" id="KW-0732">Signal</keyword>
<dbReference type="PROSITE" id="PS51405">
    <property type="entry name" value="HEME_HALOPEROXIDASE"/>
    <property type="match status" value="1"/>
</dbReference>
<accession>A0A0D2NGA0</accession>
<name>A0A0D2NGA0_HYPSF</name>
<dbReference type="PANTHER" id="PTHR33577">
    <property type="entry name" value="STERIGMATOCYSTIN BIOSYNTHESIS PEROXIDASE STCC-RELATED"/>
    <property type="match status" value="1"/>
</dbReference>
<dbReference type="EMBL" id="KN817638">
    <property type="protein sequence ID" value="KJA15666.1"/>
    <property type="molecule type" value="Genomic_DNA"/>
</dbReference>
<keyword evidence="2" id="KW-0575">Peroxidase</keyword>
<dbReference type="PANTHER" id="PTHR33577:SF16">
    <property type="entry name" value="HEME HALOPEROXIDASE FAMILY PROFILE DOMAIN-CONTAINING PROTEIN"/>
    <property type="match status" value="1"/>
</dbReference>
<feature type="signal peptide" evidence="8">
    <location>
        <begin position="1"/>
        <end position="20"/>
    </location>
</feature>
<proteinExistence type="inferred from homology"/>
<dbReference type="AlphaFoldDB" id="A0A0D2NGA0"/>
<dbReference type="Pfam" id="PF01328">
    <property type="entry name" value="Peroxidase_2"/>
    <property type="match status" value="1"/>
</dbReference>
<dbReference type="InterPro" id="IPR036851">
    <property type="entry name" value="Chloroperoxidase-like_sf"/>
</dbReference>
<evidence type="ECO:0000256" key="3">
    <source>
        <dbReference type="ARBA" id="ARBA00022617"/>
    </source>
</evidence>